<dbReference type="OrthoDB" id="10257492at2759"/>
<dbReference type="AlphaFoldDB" id="A0A6J1T888"/>
<accession>A0A6J1T888</accession>
<dbReference type="PROSITE" id="PS00444">
    <property type="entry name" value="POLYPRENYL_SYNTHASE_2"/>
    <property type="match status" value="1"/>
</dbReference>
<evidence type="ECO:0000256" key="1">
    <source>
        <dbReference type="ARBA" id="ARBA00001946"/>
    </source>
</evidence>
<dbReference type="InterPro" id="IPR039702">
    <property type="entry name" value="FPS1-like"/>
</dbReference>
<evidence type="ECO:0000313" key="8">
    <source>
        <dbReference type="Proteomes" id="UP000504606"/>
    </source>
</evidence>
<dbReference type="GO" id="GO:0045337">
    <property type="term" value="P:farnesyl diphosphate biosynthetic process"/>
    <property type="evidence" value="ECO:0007669"/>
    <property type="project" value="TreeGrafter"/>
</dbReference>
<dbReference type="RefSeq" id="XP_026289809.1">
    <property type="nucleotide sequence ID" value="XM_026434024.2"/>
</dbReference>
<comment type="similarity">
    <text evidence="7">Belongs to the FPP/GGPP synthase family.</text>
</comment>
<dbReference type="Gene3D" id="1.10.600.10">
    <property type="entry name" value="Farnesyl Diphosphate Synthase"/>
    <property type="match status" value="1"/>
</dbReference>
<gene>
    <name evidence="9" type="primary">LOC113214595</name>
</gene>
<organism evidence="8 9">
    <name type="scientific">Frankliniella occidentalis</name>
    <name type="common">Western flower thrips</name>
    <name type="synonym">Euthrips occidentalis</name>
    <dbReference type="NCBI Taxonomy" id="133901"/>
    <lineage>
        <taxon>Eukaryota</taxon>
        <taxon>Metazoa</taxon>
        <taxon>Ecdysozoa</taxon>
        <taxon>Arthropoda</taxon>
        <taxon>Hexapoda</taxon>
        <taxon>Insecta</taxon>
        <taxon>Pterygota</taxon>
        <taxon>Neoptera</taxon>
        <taxon>Paraneoptera</taxon>
        <taxon>Thysanoptera</taxon>
        <taxon>Terebrantia</taxon>
        <taxon>Thripoidea</taxon>
        <taxon>Thripidae</taxon>
        <taxon>Frankliniella</taxon>
    </lineage>
</organism>
<keyword evidence="8" id="KW-1185">Reference proteome</keyword>
<dbReference type="GO" id="GO:0042811">
    <property type="term" value="P:pheromone biosynthetic process"/>
    <property type="evidence" value="ECO:0007669"/>
    <property type="project" value="UniProtKB-ARBA"/>
</dbReference>
<proteinExistence type="inferred from homology"/>
<sequence length="365" mass="41311">MLCVRLAGRRALSTLAKSPLYLQQEQDKKDLTAVLPQVIEEIQEATKSCKIQSETEWLGKLLSYTVPGGKLVRALATYNAMRHLAPAGAAQDEEYLFHAKCLAWSVEIMQAMFLVMDDIADRAPMRRGKPCWHTVVGPAAVFDGLLVEHCVYHLAHRHLSAEVFDGVLDLLLRTVFQMAFGENNDLHSESTDGRGFHEFSLERFKALTKFKTGQYTYYTPTATAMLACGVSDPAAYEAALDLGFDLGYVYQIQDDYLDVYGVIEDMGKQRTDIQNGKCTWLIVEAKKRATKAQLKVLKNNYGYSDSAKVQNVVQVFNELNMRQVCLDYEQKMFNDITVKINKYAKVLPPALYTYVLESIKYHVNR</sequence>
<evidence type="ECO:0000256" key="2">
    <source>
        <dbReference type="ARBA" id="ARBA00022679"/>
    </source>
</evidence>
<keyword evidence="3" id="KW-0479">Metal-binding</keyword>
<comment type="pathway">
    <text evidence="5">Pheromone biosynthesis.</text>
</comment>
<dbReference type="InterPro" id="IPR000092">
    <property type="entry name" value="Polyprenyl_synt"/>
</dbReference>
<dbReference type="InterPro" id="IPR008949">
    <property type="entry name" value="Isoprenoid_synthase_dom_sf"/>
</dbReference>
<dbReference type="Proteomes" id="UP000504606">
    <property type="component" value="Unplaced"/>
</dbReference>
<reference evidence="9" key="1">
    <citation type="submission" date="2025-08" db="UniProtKB">
        <authorList>
            <consortium name="RefSeq"/>
        </authorList>
    </citation>
    <scope>IDENTIFICATION</scope>
    <source>
        <tissue evidence="9">Whole organism</tissue>
    </source>
</reference>
<evidence type="ECO:0000256" key="3">
    <source>
        <dbReference type="ARBA" id="ARBA00022723"/>
    </source>
</evidence>
<dbReference type="InterPro" id="IPR033749">
    <property type="entry name" value="Polyprenyl_synt_CS"/>
</dbReference>
<dbReference type="GO" id="GO:0046872">
    <property type="term" value="F:metal ion binding"/>
    <property type="evidence" value="ECO:0007669"/>
    <property type="project" value="UniProtKB-KW"/>
</dbReference>
<evidence type="ECO:0000256" key="7">
    <source>
        <dbReference type="RuleBase" id="RU004466"/>
    </source>
</evidence>
<comment type="cofactor">
    <cofactor evidence="1">
        <name>Mg(2+)</name>
        <dbReference type="ChEBI" id="CHEBI:18420"/>
    </cofactor>
</comment>
<dbReference type="Pfam" id="PF00348">
    <property type="entry name" value="polyprenyl_synt"/>
    <property type="match status" value="1"/>
</dbReference>
<dbReference type="GO" id="GO:0004337">
    <property type="term" value="F:(2E,6E)-farnesyl diphosphate synthase activity"/>
    <property type="evidence" value="ECO:0007669"/>
    <property type="project" value="TreeGrafter"/>
</dbReference>
<protein>
    <recommendedName>
        <fullName evidence="6">Farnesyl pyrophosphate synthase</fullName>
    </recommendedName>
</protein>
<evidence type="ECO:0000313" key="9">
    <source>
        <dbReference type="RefSeq" id="XP_026289809.1"/>
    </source>
</evidence>
<dbReference type="GO" id="GO:0004161">
    <property type="term" value="F:dimethylallyltranstransferase activity"/>
    <property type="evidence" value="ECO:0007669"/>
    <property type="project" value="TreeGrafter"/>
</dbReference>
<dbReference type="SUPFAM" id="SSF48576">
    <property type="entry name" value="Terpenoid synthases"/>
    <property type="match status" value="1"/>
</dbReference>
<evidence type="ECO:0000256" key="4">
    <source>
        <dbReference type="ARBA" id="ARBA00022842"/>
    </source>
</evidence>
<keyword evidence="2 7" id="KW-0808">Transferase</keyword>
<dbReference type="GO" id="GO:0005737">
    <property type="term" value="C:cytoplasm"/>
    <property type="evidence" value="ECO:0007669"/>
    <property type="project" value="TreeGrafter"/>
</dbReference>
<name>A0A6J1T888_FRAOC</name>
<evidence type="ECO:0000256" key="5">
    <source>
        <dbReference type="ARBA" id="ARBA00033740"/>
    </source>
</evidence>
<evidence type="ECO:0000256" key="6">
    <source>
        <dbReference type="ARBA" id="ARBA00034546"/>
    </source>
</evidence>
<dbReference type="PANTHER" id="PTHR11525">
    <property type="entry name" value="FARNESYL-PYROPHOSPHATE SYNTHETASE"/>
    <property type="match status" value="1"/>
</dbReference>
<dbReference type="PANTHER" id="PTHR11525:SF0">
    <property type="entry name" value="FARNESYL PYROPHOSPHATE SYNTHASE"/>
    <property type="match status" value="1"/>
</dbReference>
<dbReference type="PROSITE" id="PS00723">
    <property type="entry name" value="POLYPRENYL_SYNTHASE_1"/>
    <property type="match status" value="1"/>
</dbReference>
<dbReference type="KEGG" id="foc:113214595"/>
<keyword evidence="4" id="KW-0460">Magnesium</keyword>
<dbReference type="SFLD" id="SFLDS00005">
    <property type="entry name" value="Isoprenoid_Synthase_Type_I"/>
    <property type="match status" value="1"/>
</dbReference>
<dbReference type="GeneID" id="113214595"/>